<dbReference type="EMBL" id="KL596652">
    <property type="protein sequence ID" value="KER31020.1"/>
    <property type="molecule type" value="Genomic_DNA"/>
</dbReference>
<evidence type="ECO:0000313" key="1">
    <source>
        <dbReference type="EMBL" id="KER31020.1"/>
    </source>
</evidence>
<name>A0A075A5W3_OPIVI</name>
<dbReference type="KEGG" id="ovi:T265_02695"/>
<dbReference type="Proteomes" id="UP000054324">
    <property type="component" value="Unassembled WGS sequence"/>
</dbReference>
<keyword evidence="2" id="KW-1185">Reference proteome</keyword>
<accession>A0A075A5W3</accession>
<dbReference type="CTD" id="20316883"/>
<dbReference type="AlphaFoldDB" id="A0A075A5W3"/>
<reference evidence="1 2" key="1">
    <citation type="submission" date="2013-11" db="EMBL/GenBank/DDBJ databases">
        <title>Opisthorchis viverrini - life in the bile duct.</title>
        <authorList>
            <person name="Young N.D."/>
            <person name="Nagarajan N."/>
            <person name="Lin S.J."/>
            <person name="Korhonen P.K."/>
            <person name="Jex A.R."/>
            <person name="Hall R.S."/>
            <person name="Safavi-Hemami H."/>
            <person name="Kaewkong W."/>
            <person name="Bertrand D."/>
            <person name="Gao S."/>
            <person name="Seet Q."/>
            <person name="Wongkham S."/>
            <person name="Teh B.T."/>
            <person name="Wongkham C."/>
            <person name="Intapan P.M."/>
            <person name="Maleewong W."/>
            <person name="Yang X."/>
            <person name="Hu M."/>
            <person name="Wang Z."/>
            <person name="Hofmann A."/>
            <person name="Sternberg P.W."/>
            <person name="Tan P."/>
            <person name="Wang J."/>
            <person name="Gasser R.B."/>
        </authorList>
    </citation>
    <scope>NUCLEOTIDE SEQUENCE [LARGE SCALE GENOMIC DNA]</scope>
</reference>
<proteinExistence type="predicted"/>
<sequence>MQLSVNQVIMQSKQVMEIAQTTVFVQSGYEQIKELWPVSFARWIMSVTEIKYDSRAIYSDSIPISLAEWMVINEKFMRMPEHGRQLLIHTYEGFRNQKMNVEVNCTNDEIRCVLVSSFEKQGEANIWADWVQRLLRLLQYHTELPGSDFGQKYPEKLIAVLFPRSNVPDSRSEISARNYKDEHKLNSLTTVLAKSACNLLSGTHQVDDARFDAAALNP</sequence>
<evidence type="ECO:0000313" key="2">
    <source>
        <dbReference type="Proteomes" id="UP000054324"/>
    </source>
</evidence>
<organism evidence="1 2">
    <name type="scientific">Opisthorchis viverrini</name>
    <name type="common">Southeast Asian liver fluke</name>
    <dbReference type="NCBI Taxonomy" id="6198"/>
    <lineage>
        <taxon>Eukaryota</taxon>
        <taxon>Metazoa</taxon>
        <taxon>Spiralia</taxon>
        <taxon>Lophotrochozoa</taxon>
        <taxon>Platyhelminthes</taxon>
        <taxon>Trematoda</taxon>
        <taxon>Digenea</taxon>
        <taxon>Opisthorchiida</taxon>
        <taxon>Opisthorchiata</taxon>
        <taxon>Opisthorchiidae</taxon>
        <taxon>Opisthorchis</taxon>
    </lineage>
</organism>
<protein>
    <submittedName>
        <fullName evidence="1">Uncharacterized protein</fullName>
    </submittedName>
</protein>
<gene>
    <name evidence="1" type="ORF">T265_02695</name>
</gene>
<dbReference type="GeneID" id="20316883"/>
<dbReference type="RefSeq" id="XP_009165261.1">
    <property type="nucleotide sequence ID" value="XM_009166997.1"/>
</dbReference>